<dbReference type="Gene3D" id="1.20.5.170">
    <property type="match status" value="1"/>
</dbReference>
<dbReference type="InterPro" id="IPR039008">
    <property type="entry name" value="IF_rod_dom"/>
</dbReference>
<feature type="coiled-coil region" evidence="6">
    <location>
        <begin position="44"/>
        <end position="278"/>
    </location>
</feature>
<keyword evidence="4" id="KW-0539">Nucleus</keyword>
<evidence type="ECO:0000313" key="11">
    <source>
        <dbReference type="Proteomes" id="UP001634394"/>
    </source>
</evidence>
<comment type="subcellular location">
    <subcellularLocation>
        <location evidence="1">Nucleus</location>
    </subcellularLocation>
</comment>
<comment type="caution">
    <text evidence="10">The sequence shown here is derived from an EMBL/GenBank/DDBJ whole genome shotgun (WGS) entry which is preliminary data.</text>
</comment>
<dbReference type="Gene3D" id="1.20.5.1160">
    <property type="entry name" value="Vasodilator-stimulated phosphoprotein"/>
    <property type="match status" value="1"/>
</dbReference>
<accession>A0ABD3VX89</accession>
<evidence type="ECO:0000313" key="10">
    <source>
        <dbReference type="EMBL" id="KAL3866224.1"/>
    </source>
</evidence>
<dbReference type="EMBL" id="JBJQND010000009">
    <property type="protein sequence ID" value="KAL3866224.1"/>
    <property type="molecule type" value="Genomic_DNA"/>
</dbReference>
<dbReference type="SMART" id="SM01391">
    <property type="entry name" value="Filament"/>
    <property type="match status" value="1"/>
</dbReference>
<evidence type="ECO:0000256" key="7">
    <source>
        <dbReference type="SAM" id="MobiDB-lite"/>
    </source>
</evidence>
<evidence type="ECO:0008006" key="12">
    <source>
        <dbReference type="Google" id="ProtNLM"/>
    </source>
</evidence>
<dbReference type="PROSITE" id="PS51841">
    <property type="entry name" value="LTD"/>
    <property type="match status" value="1"/>
</dbReference>
<evidence type="ECO:0000259" key="8">
    <source>
        <dbReference type="PROSITE" id="PS51841"/>
    </source>
</evidence>
<dbReference type="Pfam" id="PF00038">
    <property type="entry name" value="Filament"/>
    <property type="match status" value="1"/>
</dbReference>
<dbReference type="GO" id="GO:0005634">
    <property type="term" value="C:nucleus"/>
    <property type="evidence" value="ECO:0007669"/>
    <property type="project" value="UniProtKB-SubCell"/>
</dbReference>
<dbReference type="Gene3D" id="2.60.40.1260">
    <property type="entry name" value="Lamin Tail domain"/>
    <property type="match status" value="1"/>
</dbReference>
<name>A0ABD3VX89_SINWO</name>
<evidence type="ECO:0000256" key="5">
    <source>
        <dbReference type="RuleBase" id="RU000685"/>
    </source>
</evidence>
<feature type="domain" description="IF rod" evidence="9">
    <location>
        <begin position="47"/>
        <end position="403"/>
    </location>
</feature>
<keyword evidence="2 5" id="KW-0403">Intermediate filament</keyword>
<protein>
    <recommendedName>
        <fullName evidence="12">Lamin</fullName>
    </recommendedName>
</protein>
<organism evidence="10 11">
    <name type="scientific">Sinanodonta woodiana</name>
    <name type="common">Chinese pond mussel</name>
    <name type="synonym">Anodonta woodiana</name>
    <dbReference type="NCBI Taxonomy" id="1069815"/>
    <lineage>
        <taxon>Eukaryota</taxon>
        <taxon>Metazoa</taxon>
        <taxon>Spiralia</taxon>
        <taxon>Lophotrochozoa</taxon>
        <taxon>Mollusca</taxon>
        <taxon>Bivalvia</taxon>
        <taxon>Autobranchia</taxon>
        <taxon>Heteroconchia</taxon>
        <taxon>Palaeoheterodonta</taxon>
        <taxon>Unionida</taxon>
        <taxon>Unionoidea</taxon>
        <taxon>Unionidae</taxon>
        <taxon>Unioninae</taxon>
        <taxon>Sinanodonta</taxon>
    </lineage>
</organism>
<feature type="compositionally biased region" description="Polar residues" evidence="7">
    <location>
        <begin position="404"/>
        <end position="416"/>
    </location>
</feature>
<feature type="compositionally biased region" description="Low complexity" evidence="7">
    <location>
        <begin position="24"/>
        <end position="41"/>
    </location>
</feature>
<evidence type="ECO:0000259" key="9">
    <source>
        <dbReference type="PROSITE" id="PS51842"/>
    </source>
</evidence>
<sequence>MMATRVARKTTYTQQTTSEAETPRAGTSSPGRRTRSPSPARITRMEEKEKLQNLNDRLAAYIDRVRYLEDENARLSTQVRSTEETVTREVTNIKALYEQELEDVKKLLDETAKEKARLQLDANKYKVEAEDWAAKYHRRDRDAKNAEKKALELQAQMSEQQAKLEDAENQRKHAEAEAARARAELAQLERQLATTRKQLEDETLARVDLENRIQSLKEELSFKSQVYEQELNETRTRTTMEIEEVDSRIHQDYENKVQEMLQNLRSEHEDQLRLVREEVEILYEGKVNELQGSLDRSMSLGGSAKDELIVTRRRLDELGSEVTKLKAQNAAYEARIRDLEGQIESDREMFENQITLKDQEIDELRKLLDEQTREYADLLDVKIRLDNEIEAYRRLLEGEEARLNLSQESTDSSTPKKGSRGQKRKRVTMSQAVETFTEGKSTSDFTSEAQASGTVEVYETDPEGKFIKLHNTGKEDVAIGGWLLVHTADNQETTYKFHHNLILRANEFVTVWSSGVGETHNPPSNLVMKGDQKWFTGDQMKTVLKQGDQEMASRTLTKFVRRSSQYRSSLRSGGDEVDAGKRSECSLM</sequence>
<keyword evidence="3 6" id="KW-0175">Coiled coil</keyword>
<keyword evidence="11" id="KW-1185">Reference proteome</keyword>
<dbReference type="PANTHER" id="PTHR45721:SF11">
    <property type="entry name" value="LAMIN DM0-RELATED"/>
    <property type="match status" value="1"/>
</dbReference>
<dbReference type="Proteomes" id="UP001634394">
    <property type="component" value="Unassembled WGS sequence"/>
</dbReference>
<evidence type="ECO:0000256" key="4">
    <source>
        <dbReference type="ARBA" id="ARBA00023242"/>
    </source>
</evidence>
<dbReference type="PROSITE" id="PS51842">
    <property type="entry name" value="IF_ROD_2"/>
    <property type="match status" value="1"/>
</dbReference>
<dbReference type="GO" id="GO:0005882">
    <property type="term" value="C:intermediate filament"/>
    <property type="evidence" value="ECO:0007669"/>
    <property type="project" value="UniProtKB-KW"/>
</dbReference>
<dbReference type="PANTHER" id="PTHR45721">
    <property type="entry name" value="LAMIN DM0-RELATED"/>
    <property type="match status" value="1"/>
</dbReference>
<dbReference type="InterPro" id="IPR001322">
    <property type="entry name" value="Lamin_tail_dom"/>
</dbReference>
<dbReference type="InterPro" id="IPR036415">
    <property type="entry name" value="Lamin_tail_dom_sf"/>
</dbReference>
<dbReference type="PROSITE" id="PS00226">
    <property type="entry name" value="IF_ROD_1"/>
    <property type="match status" value="1"/>
</dbReference>
<dbReference type="InterPro" id="IPR018039">
    <property type="entry name" value="IF_conserved"/>
</dbReference>
<dbReference type="AlphaFoldDB" id="A0ABD3VX89"/>
<proteinExistence type="inferred from homology"/>
<feature type="compositionally biased region" description="Polar residues" evidence="7">
    <location>
        <begin position="10"/>
        <end position="20"/>
    </location>
</feature>
<dbReference type="SUPFAM" id="SSF74853">
    <property type="entry name" value="Lamin A/C globular tail domain"/>
    <property type="match status" value="1"/>
</dbReference>
<evidence type="ECO:0000256" key="2">
    <source>
        <dbReference type="ARBA" id="ARBA00022754"/>
    </source>
</evidence>
<gene>
    <name evidence="10" type="ORF">ACJMK2_043546</name>
</gene>
<dbReference type="SUPFAM" id="SSF64593">
    <property type="entry name" value="Intermediate filament protein, coiled coil region"/>
    <property type="match status" value="2"/>
</dbReference>
<evidence type="ECO:0000256" key="1">
    <source>
        <dbReference type="ARBA" id="ARBA00004123"/>
    </source>
</evidence>
<evidence type="ECO:0000256" key="3">
    <source>
        <dbReference type="ARBA" id="ARBA00023054"/>
    </source>
</evidence>
<evidence type="ECO:0000256" key="6">
    <source>
        <dbReference type="SAM" id="Coils"/>
    </source>
</evidence>
<feature type="domain" description="LTD" evidence="8">
    <location>
        <begin position="443"/>
        <end position="558"/>
    </location>
</feature>
<comment type="similarity">
    <text evidence="5">Belongs to the intermediate filament family.</text>
</comment>
<feature type="compositionally biased region" description="Basic residues" evidence="7">
    <location>
        <begin position="417"/>
        <end position="427"/>
    </location>
</feature>
<reference evidence="10 11" key="1">
    <citation type="submission" date="2024-11" db="EMBL/GenBank/DDBJ databases">
        <title>Chromosome-level genome assembly of the freshwater bivalve Anodonta woodiana.</title>
        <authorList>
            <person name="Chen X."/>
        </authorList>
    </citation>
    <scope>NUCLEOTIDE SEQUENCE [LARGE SCALE GENOMIC DNA]</scope>
    <source>
        <strain evidence="10">MN2024</strain>
        <tissue evidence="10">Gills</tissue>
    </source>
</reference>
<feature type="region of interest" description="Disordered" evidence="7">
    <location>
        <begin position="404"/>
        <end position="428"/>
    </location>
</feature>
<feature type="region of interest" description="Disordered" evidence="7">
    <location>
        <begin position="1"/>
        <end position="43"/>
    </location>
</feature>
<dbReference type="Pfam" id="PF00932">
    <property type="entry name" value="LTD"/>
    <property type="match status" value="1"/>
</dbReference>